<dbReference type="AlphaFoldDB" id="A0A8H6ZDD8"/>
<keyword evidence="2" id="KW-0732">Signal</keyword>
<feature type="chain" id="PRO_5034610323" evidence="2">
    <location>
        <begin position="22"/>
        <end position="144"/>
    </location>
</feature>
<feature type="signal peptide" evidence="2">
    <location>
        <begin position="1"/>
        <end position="21"/>
    </location>
</feature>
<sequence>MKLFLLPITLVAFVLGHLASARSIPCRIGSGLHKSRLPPQSFAAETLVVNINPSGIAESQLKPKKFLACVSAPVVAFVRKCTDVAFGILVYALCIAGGILSGVVAAILPTSARRTIGCVWLSGGEILRGGYVLRREGRLSRRDK</sequence>
<dbReference type="EMBL" id="JACAZH010000001">
    <property type="protein sequence ID" value="KAF7376883.1"/>
    <property type="molecule type" value="Genomic_DNA"/>
</dbReference>
<protein>
    <submittedName>
        <fullName evidence="3">Uncharacterized protein</fullName>
    </submittedName>
</protein>
<keyword evidence="1" id="KW-1133">Transmembrane helix</keyword>
<evidence type="ECO:0000256" key="1">
    <source>
        <dbReference type="SAM" id="Phobius"/>
    </source>
</evidence>
<name>A0A8H6ZDD8_9AGAR</name>
<proteinExistence type="predicted"/>
<keyword evidence="1" id="KW-0472">Membrane</keyword>
<reference evidence="3" key="1">
    <citation type="submission" date="2020-05" db="EMBL/GenBank/DDBJ databases">
        <title>Mycena genomes resolve the evolution of fungal bioluminescence.</title>
        <authorList>
            <person name="Tsai I.J."/>
        </authorList>
    </citation>
    <scope>NUCLEOTIDE SEQUENCE</scope>
    <source>
        <strain evidence="3">160909Yilan</strain>
    </source>
</reference>
<accession>A0A8H6ZDD8</accession>
<evidence type="ECO:0000313" key="4">
    <source>
        <dbReference type="Proteomes" id="UP000623467"/>
    </source>
</evidence>
<dbReference type="Proteomes" id="UP000623467">
    <property type="component" value="Unassembled WGS sequence"/>
</dbReference>
<gene>
    <name evidence="3" type="ORF">MSAN_00106000</name>
</gene>
<evidence type="ECO:0000313" key="3">
    <source>
        <dbReference type="EMBL" id="KAF7376883.1"/>
    </source>
</evidence>
<keyword evidence="4" id="KW-1185">Reference proteome</keyword>
<comment type="caution">
    <text evidence="3">The sequence shown here is derived from an EMBL/GenBank/DDBJ whole genome shotgun (WGS) entry which is preliminary data.</text>
</comment>
<keyword evidence="1" id="KW-0812">Transmembrane</keyword>
<feature type="transmembrane region" description="Helical" evidence="1">
    <location>
        <begin position="84"/>
        <end position="108"/>
    </location>
</feature>
<organism evidence="3 4">
    <name type="scientific">Mycena sanguinolenta</name>
    <dbReference type="NCBI Taxonomy" id="230812"/>
    <lineage>
        <taxon>Eukaryota</taxon>
        <taxon>Fungi</taxon>
        <taxon>Dikarya</taxon>
        <taxon>Basidiomycota</taxon>
        <taxon>Agaricomycotina</taxon>
        <taxon>Agaricomycetes</taxon>
        <taxon>Agaricomycetidae</taxon>
        <taxon>Agaricales</taxon>
        <taxon>Marasmiineae</taxon>
        <taxon>Mycenaceae</taxon>
        <taxon>Mycena</taxon>
    </lineage>
</organism>
<dbReference type="OrthoDB" id="10510787at2759"/>
<evidence type="ECO:0000256" key="2">
    <source>
        <dbReference type="SAM" id="SignalP"/>
    </source>
</evidence>